<sequence>MQLFEIIGVLFIVSSSFTLLIHLLVFAAVFLERKRTTANAFYTIYMIWNNATQLICTAIQLASIFLGGYAFMFFLQPYRIKSSFGGVVTVYRLREAKEILMGGTIHQSINGLILIFLYIVILHDVRMEMRRVRMASRSTSSHHDSSLLKVALIVCSVEILSVVQVLAQTQYVVRDMSTIIYVIRTAIYTTIPPYLLIVFSENVRQRVLLFF</sequence>
<evidence type="ECO:0000313" key="3">
    <source>
        <dbReference type="Proteomes" id="UP001328107"/>
    </source>
</evidence>
<gene>
    <name evidence="2" type="ORF">PMAYCL1PPCAC_11636</name>
</gene>
<dbReference type="AlphaFoldDB" id="A0AAN4ZLY6"/>
<dbReference type="EMBL" id="BTRK01000003">
    <property type="protein sequence ID" value="GMR41441.1"/>
    <property type="molecule type" value="Genomic_DNA"/>
</dbReference>
<proteinExistence type="predicted"/>
<feature type="non-terminal residue" evidence="2">
    <location>
        <position position="211"/>
    </location>
</feature>
<evidence type="ECO:0000313" key="2">
    <source>
        <dbReference type="EMBL" id="GMR41441.1"/>
    </source>
</evidence>
<keyword evidence="1" id="KW-1133">Transmembrane helix</keyword>
<dbReference type="PANTHER" id="PTHR31748">
    <property type="entry name" value="SERPENTINE RECEPTOR, CLASS V"/>
    <property type="match status" value="1"/>
</dbReference>
<feature type="transmembrane region" description="Helical" evidence="1">
    <location>
        <begin position="146"/>
        <end position="167"/>
    </location>
</feature>
<feature type="transmembrane region" description="Helical" evidence="1">
    <location>
        <begin position="52"/>
        <end position="75"/>
    </location>
</feature>
<keyword evidence="1" id="KW-0812">Transmembrane</keyword>
<accession>A0AAN4ZLY6</accession>
<reference evidence="3" key="1">
    <citation type="submission" date="2022-10" db="EMBL/GenBank/DDBJ databases">
        <title>Genome assembly of Pristionchus species.</title>
        <authorList>
            <person name="Yoshida K."/>
            <person name="Sommer R.J."/>
        </authorList>
    </citation>
    <scope>NUCLEOTIDE SEQUENCE [LARGE SCALE GENOMIC DNA]</scope>
    <source>
        <strain evidence="3">RS5460</strain>
    </source>
</reference>
<dbReference type="PANTHER" id="PTHR31748:SF1">
    <property type="entry name" value="SERPENTINE RECEPTOR, CLASS V"/>
    <property type="match status" value="1"/>
</dbReference>
<keyword evidence="1" id="KW-0472">Membrane</keyword>
<feature type="transmembrane region" description="Helical" evidence="1">
    <location>
        <begin position="105"/>
        <end position="125"/>
    </location>
</feature>
<feature type="transmembrane region" description="Helical" evidence="1">
    <location>
        <begin position="179"/>
        <end position="199"/>
    </location>
</feature>
<dbReference type="Proteomes" id="UP001328107">
    <property type="component" value="Unassembled WGS sequence"/>
</dbReference>
<feature type="transmembrane region" description="Helical" evidence="1">
    <location>
        <begin position="6"/>
        <end position="31"/>
    </location>
</feature>
<name>A0AAN4ZLY6_9BILA</name>
<protein>
    <recommendedName>
        <fullName evidence="4">G protein-coupled receptor</fullName>
    </recommendedName>
</protein>
<organism evidence="2 3">
    <name type="scientific">Pristionchus mayeri</name>
    <dbReference type="NCBI Taxonomy" id="1317129"/>
    <lineage>
        <taxon>Eukaryota</taxon>
        <taxon>Metazoa</taxon>
        <taxon>Ecdysozoa</taxon>
        <taxon>Nematoda</taxon>
        <taxon>Chromadorea</taxon>
        <taxon>Rhabditida</taxon>
        <taxon>Rhabditina</taxon>
        <taxon>Diplogasteromorpha</taxon>
        <taxon>Diplogasteroidea</taxon>
        <taxon>Neodiplogasteridae</taxon>
        <taxon>Pristionchus</taxon>
    </lineage>
</organism>
<comment type="caution">
    <text evidence="2">The sequence shown here is derived from an EMBL/GenBank/DDBJ whole genome shotgun (WGS) entry which is preliminary data.</text>
</comment>
<evidence type="ECO:0000256" key="1">
    <source>
        <dbReference type="SAM" id="Phobius"/>
    </source>
</evidence>
<keyword evidence="3" id="KW-1185">Reference proteome</keyword>
<evidence type="ECO:0008006" key="4">
    <source>
        <dbReference type="Google" id="ProtNLM"/>
    </source>
</evidence>